<dbReference type="InterPro" id="IPR006195">
    <property type="entry name" value="aa-tRNA-synth_II"/>
</dbReference>
<evidence type="ECO:0000256" key="8">
    <source>
        <dbReference type="HAMAP-Rule" id="MF_00253"/>
    </source>
</evidence>
<keyword evidence="6 8" id="KW-0648">Protein biosynthesis</keyword>
<dbReference type="GO" id="GO:0005737">
    <property type="term" value="C:cytoplasm"/>
    <property type="evidence" value="ECO:0007669"/>
    <property type="project" value="UniProtKB-SubCell"/>
</dbReference>
<evidence type="ECO:0000256" key="2">
    <source>
        <dbReference type="ARBA" id="ARBA00022490"/>
    </source>
</evidence>
<dbReference type="Proteomes" id="UP000266426">
    <property type="component" value="Unassembled WGS sequence"/>
</dbReference>
<keyword evidence="7 8" id="KW-0030">Aminoacyl-tRNA synthetase</keyword>
<dbReference type="GO" id="GO:0004081">
    <property type="term" value="F:bis(5'-nucleosyl)-tetraphosphatase (asymmetrical) activity"/>
    <property type="evidence" value="ECO:0007669"/>
    <property type="project" value="UniProtKB-ARBA"/>
</dbReference>
<dbReference type="GO" id="GO:0006426">
    <property type="term" value="P:glycyl-tRNA aminoacylation"/>
    <property type="evidence" value="ECO:0007669"/>
    <property type="project" value="UniProtKB-UniRule"/>
</dbReference>
<comment type="catalytic activity">
    <reaction evidence="8">
        <text>tRNA(Gly) + glycine + ATP = glycyl-tRNA(Gly) + AMP + diphosphate</text>
        <dbReference type="Rhea" id="RHEA:16013"/>
        <dbReference type="Rhea" id="RHEA-COMP:9664"/>
        <dbReference type="Rhea" id="RHEA-COMP:9683"/>
        <dbReference type="ChEBI" id="CHEBI:30616"/>
        <dbReference type="ChEBI" id="CHEBI:33019"/>
        <dbReference type="ChEBI" id="CHEBI:57305"/>
        <dbReference type="ChEBI" id="CHEBI:78442"/>
        <dbReference type="ChEBI" id="CHEBI:78522"/>
        <dbReference type="ChEBI" id="CHEBI:456215"/>
        <dbReference type="EC" id="6.1.1.14"/>
    </reaction>
</comment>
<evidence type="ECO:0000313" key="10">
    <source>
        <dbReference type="EMBL" id="RJP57655.1"/>
    </source>
</evidence>
<feature type="binding site" evidence="8">
    <location>
        <begin position="301"/>
        <end position="305"/>
    </location>
    <ligand>
        <name>substrate</name>
    </ligand>
</feature>
<keyword evidence="4 8" id="KW-0547">Nucleotide-binding</keyword>
<dbReference type="EC" id="6.1.1.14" evidence="8"/>
<proteinExistence type="inferred from homology"/>
<feature type="binding site" evidence="8">
    <location>
        <begin position="177"/>
        <end position="179"/>
    </location>
    <ligand>
        <name>ATP</name>
        <dbReference type="ChEBI" id="CHEBI:30616"/>
    </ligand>
</feature>
<feature type="binding site" evidence="8">
    <location>
        <position position="145"/>
    </location>
    <ligand>
        <name>substrate</name>
    </ligand>
</feature>
<dbReference type="InterPro" id="IPR036621">
    <property type="entry name" value="Anticodon-bd_dom_sf"/>
</dbReference>
<dbReference type="GO" id="GO:0004820">
    <property type="term" value="F:glycine-tRNA ligase activity"/>
    <property type="evidence" value="ECO:0007669"/>
    <property type="project" value="UniProtKB-UniRule"/>
</dbReference>
<keyword evidence="5 8" id="KW-0067">ATP-binding</keyword>
<sequence length="435" mass="50675">MKNTVDMEKLVSLCKRRGIIFQSSEIYGGMNGCWDFGPVGCELKRKVKDLWWKDVVQHHDNVVGMDASIIMHPRIWEASGHVANFKDVMVDCKECKRRYRIDHVEGDCCPECGGEFTEPRDFNLMFKTYVGAVADDASVAYLRPETAQAIFAQFLTVLNSSRQRVPFGIAQIGKSFRNEITPRNFIFRSREFEQMELEFFVEPGTDEDWNNYWVERRIKWYHKIGIKPERLRIRPHEKDELAHYAKSCVDIEYEFPFGWQELEGIANRSDFDLSQHQEFSGKKMNYRDPITGKDFIPWVIETSAGVDRIVLTVLADAYEEQFLAEDDTRVVLHLAPCVAPVQVAIFPLFKKPQLQEVAKKIEENLRKHALTSYDEIGSIGKRYRRQDEIGTPFCVTVDYETLEDNAVTIRFRDSMEQERISLDRIVSFISEQLDF</sequence>
<comment type="caution">
    <text evidence="10">The sequence shown here is derived from an EMBL/GenBank/DDBJ whole genome shotgun (WGS) entry which is preliminary data.</text>
</comment>
<dbReference type="CDD" id="cd00858">
    <property type="entry name" value="GlyRS_anticodon"/>
    <property type="match status" value="1"/>
</dbReference>
<feature type="binding site" evidence="8">
    <location>
        <begin position="187"/>
        <end position="192"/>
    </location>
    <ligand>
        <name>ATP</name>
        <dbReference type="ChEBI" id="CHEBI:30616"/>
    </ligand>
</feature>
<accession>A0A3A4QUM6</accession>
<dbReference type="InterPro" id="IPR022961">
    <property type="entry name" value="Gly_tRNA_ligase_bac"/>
</dbReference>
<evidence type="ECO:0000256" key="3">
    <source>
        <dbReference type="ARBA" id="ARBA00022598"/>
    </source>
</evidence>
<dbReference type="InterPro" id="IPR033731">
    <property type="entry name" value="GlyRS-like_core"/>
</dbReference>
<dbReference type="Gene3D" id="3.30.930.10">
    <property type="entry name" value="Bira Bifunctional Protein, Domain 2"/>
    <property type="match status" value="1"/>
</dbReference>
<feature type="binding site" evidence="8">
    <location>
        <begin position="305"/>
        <end position="308"/>
    </location>
    <ligand>
        <name>ATP</name>
        <dbReference type="ChEBI" id="CHEBI:30616"/>
    </ligand>
</feature>
<dbReference type="GO" id="GO:0005524">
    <property type="term" value="F:ATP binding"/>
    <property type="evidence" value="ECO:0007669"/>
    <property type="project" value="UniProtKB-UniRule"/>
</dbReference>
<evidence type="ECO:0000256" key="4">
    <source>
        <dbReference type="ARBA" id="ARBA00022741"/>
    </source>
</evidence>
<dbReference type="GO" id="GO:0015966">
    <property type="term" value="P:diadenosine tetraphosphate biosynthetic process"/>
    <property type="evidence" value="ECO:0007669"/>
    <property type="project" value="UniProtKB-ARBA"/>
</dbReference>
<feature type="binding site" evidence="8">
    <location>
        <position position="100"/>
    </location>
    <ligand>
        <name>substrate</name>
    </ligand>
</feature>
<evidence type="ECO:0000256" key="1">
    <source>
        <dbReference type="ARBA" id="ARBA00008226"/>
    </source>
</evidence>
<comment type="subcellular location">
    <subcellularLocation>
        <location evidence="8">Cytoplasm</location>
    </subcellularLocation>
</comment>
<dbReference type="CDD" id="cd00774">
    <property type="entry name" value="GlyRS-like_core"/>
    <property type="match status" value="1"/>
</dbReference>
<dbReference type="GO" id="GO:1990742">
    <property type="term" value="C:microvesicle"/>
    <property type="evidence" value="ECO:0007669"/>
    <property type="project" value="UniProtKB-ARBA"/>
</dbReference>
<dbReference type="SUPFAM" id="SSF52954">
    <property type="entry name" value="Class II aaRS ABD-related"/>
    <property type="match status" value="1"/>
</dbReference>
<dbReference type="InterPro" id="IPR027031">
    <property type="entry name" value="Gly-tRNA_synthase/POLG2"/>
</dbReference>
<feature type="binding site" evidence="8">
    <location>
        <begin position="192"/>
        <end position="196"/>
    </location>
    <ligand>
        <name>substrate</name>
    </ligand>
</feature>
<dbReference type="InterPro" id="IPR002314">
    <property type="entry name" value="aa-tRNA-synt_IIb"/>
</dbReference>
<dbReference type="PANTHER" id="PTHR10745:SF8">
    <property type="entry name" value="DNA POLYMERASE SUBUNIT GAMMA-2, MITOCHONDRIAL"/>
    <property type="match status" value="1"/>
</dbReference>
<dbReference type="Pfam" id="PF00587">
    <property type="entry name" value="tRNA-synt_2b"/>
    <property type="match status" value="1"/>
</dbReference>
<dbReference type="GO" id="GO:0070062">
    <property type="term" value="C:extracellular exosome"/>
    <property type="evidence" value="ECO:0007669"/>
    <property type="project" value="UniProtKB-ARBA"/>
</dbReference>
<dbReference type="Gene3D" id="3.40.50.800">
    <property type="entry name" value="Anticodon-binding domain"/>
    <property type="match status" value="1"/>
</dbReference>
<dbReference type="InterPro" id="IPR002315">
    <property type="entry name" value="tRNA-synt_gly"/>
</dbReference>
<dbReference type="NCBIfam" id="TIGR00389">
    <property type="entry name" value="glyS_dimeric"/>
    <property type="match status" value="1"/>
</dbReference>
<keyword evidence="2 8" id="KW-0963">Cytoplasm</keyword>
<dbReference type="EMBL" id="QZJZ01000077">
    <property type="protein sequence ID" value="RJP57655.1"/>
    <property type="molecule type" value="Genomic_DNA"/>
</dbReference>
<dbReference type="FunFam" id="3.40.50.800:FF:000002">
    <property type="entry name" value="Glycine--tRNA ligase"/>
    <property type="match status" value="1"/>
</dbReference>
<dbReference type="InterPro" id="IPR045864">
    <property type="entry name" value="aa-tRNA-synth_II/BPL/LPL"/>
</dbReference>
<comment type="function">
    <text evidence="8">Catalyzes the attachment of glycine to tRNA(Gly).</text>
</comment>
<organism evidence="10 11">
    <name type="scientific">Candidatus Auribacter fodinae</name>
    <dbReference type="NCBI Taxonomy" id="2093366"/>
    <lineage>
        <taxon>Bacteria</taxon>
        <taxon>Pseudomonadati</taxon>
        <taxon>Candidatus Auribacterota</taxon>
        <taxon>Candidatus Auribacteria</taxon>
        <taxon>Candidatus Auribacterales</taxon>
        <taxon>Candidatus Auribacteraceae</taxon>
        <taxon>Candidatus Auribacter</taxon>
    </lineage>
</organism>
<dbReference type="AlphaFoldDB" id="A0A3A4QUM6"/>
<dbReference type="PROSITE" id="PS50862">
    <property type="entry name" value="AA_TRNA_LIGASE_II"/>
    <property type="match status" value="1"/>
</dbReference>
<dbReference type="PRINTS" id="PR01043">
    <property type="entry name" value="TRNASYNTHGLY"/>
</dbReference>
<evidence type="ECO:0000256" key="5">
    <source>
        <dbReference type="ARBA" id="ARBA00022840"/>
    </source>
</evidence>
<comment type="similarity">
    <text evidence="1 8">Belongs to the class-II aminoacyl-tRNA synthetase family.</text>
</comment>
<name>A0A3A4QUM6_9BACT</name>
<dbReference type="InterPro" id="IPR004154">
    <property type="entry name" value="Anticodon-bd"/>
</dbReference>
<evidence type="ECO:0000256" key="7">
    <source>
        <dbReference type="ARBA" id="ARBA00023146"/>
    </source>
</evidence>
<dbReference type="SUPFAM" id="SSF55681">
    <property type="entry name" value="Class II aaRS and biotin synthetases"/>
    <property type="match status" value="1"/>
</dbReference>
<reference evidence="10 11" key="1">
    <citation type="journal article" date="2017" name="ISME J.">
        <title>Energy and carbon metabolisms in a deep terrestrial subsurface fluid microbial community.</title>
        <authorList>
            <person name="Momper L."/>
            <person name="Jungbluth S.P."/>
            <person name="Lee M.D."/>
            <person name="Amend J.P."/>
        </authorList>
    </citation>
    <scope>NUCLEOTIDE SEQUENCE [LARGE SCALE GENOMIC DNA]</scope>
    <source>
        <strain evidence="10">SURF_26</strain>
    </source>
</reference>
<dbReference type="NCBIfam" id="NF003211">
    <property type="entry name" value="PRK04173.1"/>
    <property type="match status" value="1"/>
</dbReference>
<dbReference type="PANTHER" id="PTHR10745">
    <property type="entry name" value="GLYCYL-TRNA SYNTHETASE/DNA POLYMERASE SUBUNIT GAMMA-2"/>
    <property type="match status" value="1"/>
</dbReference>
<dbReference type="Pfam" id="PF03129">
    <property type="entry name" value="HGTP_anticodon"/>
    <property type="match status" value="1"/>
</dbReference>
<evidence type="ECO:0000313" key="11">
    <source>
        <dbReference type="Proteomes" id="UP000266426"/>
    </source>
</evidence>
<comment type="subunit">
    <text evidence="8">Homodimer.</text>
</comment>
<evidence type="ECO:0000259" key="9">
    <source>
        <dbReference type="PROSITE" id="PS50862"/>
    </source>
</evidence>
<feature type="binding site" evidence="8">
    <location>
        <begin position="261"/>
        <end position="262"/>
    </location>
    <ligand>
        <name>ATP</name>
        <dbReference type="ChEBI" id="CHEBI:30616"/>
    </ligand>
</feature>
<evidence type="ECO:0000256" key="6">
    <source>
        <dbReference type="ARBA" id="ARBA00022917"/>
    </source>
</evidence>
<protein>
    <recommendedName>
        <fullName evidence="8">Glycine--tRNA ligase</fullName>
        <ecNumber evidence="8">6.1.1.14</ecNumber>
    </recommendedName>
    <alternativeName>
        <fullName evidence="8">Glycyl-tRNA synthetase</fullName>
        <shortName evidence="8">GlyRS</shortName>
    </alternativeName>
</protein>
<gene>
    <name evidence="8" type="primary">glyQS</name>
    <name evidence="10" type="ORF">C4541_09825</name>
</gene>
<keyword evidence="3 8" id="KW-0436">Ligase</keyword>
<feature type="domain" description="Aminoacyl-transfer RNA synthetases class-II family profile" evidence="9">
    <location>
        <begin position="6"/>
        <end position="336"/>
    </location>
</feature>
<dbReference type="HAMAP" id="MF_00253_B">
    <property type="entry name" value="Gly_tRNA_synth_B"/>
    <property type="match status" value="1"/>
</dbReference>